<feature type="region of interest" description="Disordered" evidence="1">
    <location>
        <begin position="101"/>
        <end position="181"/>
    </location>
</feature>
<dbReference type="InterPro" id="IPR007730">
    <property type="entry name" value="SPOR-like_dom"/>
</dbReference>
<keyword evidence="2" id="KW-0812">Transmembrane</keyword>
<feature type="domain" description="SPOR" evidence="3">
    <location>
        <begin position="178"/>
        <end position="245"/>
    </location>
</feature>
<keyword evidence="2" id="KW-1133">Transmembrane helix</keyword>
<evidence type="ECO:0000313" key="4">
    <source>
        <dbReference type="EMBL" id="SFV50779.1"/>
    </source>
</evidence>
<dbReference type="GO" id="GO:0042834">
    <property type="term" value="F:peptidoglycan binding"/>
    <property type="evidence" value="ECO:0007669"/>
    <property type="project" value="InterPro"/>
</dbReference>
<name>A0A1W1BBC8_9ZZZZ</name>
<evidence type="ECO:0000256" key="2">
    <source>
        <dbReference type="SAM" id="Phobius"/>
    </source>
</evidence>
<sequence length="248" mass="28060">MMGQDLEDLVIDENIRRNNKKGKGILTILALLIAILIIVIMMAKMVMGENNPDVVAKKSDEASLISSELLLDDEDSNKDSKSDNENLDDITKSLINNKNSSKTNEIKEDTVEVNDEKEVEKPKPVEEPKREKIVKEEKPKSKPKVEEKPKPKPKPVEKKREEKRVEKRVEKPKNHSSQGSYYIQVGSFSQKPSNRFLSVITNSGFTYKLHSSGKLLIGSYSSRADANSDLPRVKDRINKSAFVIKIKQ</sequence>
<proteinExistence type="predicted"/>
<evidence type="ECO:0000259" key="3">
    <source>
        <dbReference type="Pfam" id="PF05036"/>
    </source>
</evidence>
<feature type="compositionally biased region" description="Basic and acidic residues" evidence="1">
    <location>
        <begin position="104"/>
        <end position="173"/>
    </location>
</feature>
<feature type="transmembrane region" description="Helical" evidence="2">
    <location>
        <begin position="25"/>
        <end position="47"/>
    </location>
</feature>
<gene>
    <name evidence="4" type="ORF">MNB_SV-9-1404</name>
</gene>
<accession>A0A1W1BBC8</accession>
<keyword evidence="2" id="KW-0472">Membrane</keyword>
<evidence type="ECO:0000256" key="1">
    <source>
        <dbReference type="SAM" id="MobiDB-lite"/>
    </source>
</evidence>
<dbReference type="AlphaFoldDB" id="A0A1W1BBC8"/>
<dbReference type="EMBL" id="FPHG01000003">
    <property type="protein sequence ID" value="SFV50779.1"/>
    <property type="molecule type" value="Genomic_DNA"/>
</dbReference>
<dbReference type="InterPro" id="IPR036680">
    <property type="entry name" value="SPOR-like_sf"/>
</dbReference>
<organism evidence="4">
    <name type="scientific">hydrothermal vent metagenome</name>
    <dbReference type="NCBI Taxonomy" id="652676"/>
    <lineage>
        <taxon>unclassified sequences</taxon>
        <taxon>metagenomes</taxon>
        <taxon>ecological metagenomes</taxon>
    </lineage>
</organism>
<dbReference type="SUPFAM" id="SSF110997">
    <property type="entry name" value="Sporulation related repeat"/>
    <property type="match status" value="1"/>
</dbReference>
<reference evidence="4" key="1">
    <citation type="submission" date="2016-10" db="EMBL/GenBank/DDBJ databases">
        <authorList>
            <person name="de Groot N.N."/>
        </authorList>
    </citation>
    <scope>NUCLEOTIDE SEQUENCE</scope>
</reference>
<protein>
    <submittedName>
        <fullName evidence="4">Membrane protein</fullName>
    </submittedName>
</protein>
<dbReference type="Pfam" id="PF05036">
    <property type="entry name" value="SPOR"/>
    <property type="match status" value="1"/>
</dbReference>